<sequence length="343" mass="38713">MARKPTAKQQIRKLLDDLEPTVQKAFFDSIDSLKSNIELNRIVERLEQQDIDGAMRALNIDPAAYRPPQKATEEVFESGGNQAAKKVPKAPEAATTTFRFDIRHPTAEQELRQYSSTLVTRITEDQRQAIRDALADGISQGRAPRQTALNIVGRLSKVTGRREGGIIGLSGPQAGYVENMRQRLLSGDKDELKKVLTMERRDKRFDRTILDAIKTGKKLDQATVDRMTGRYADRLLLLRGETIARTETMTAFNKGQMSSMSQAIAEGRVSASVVVKIWHAFMDERTRFTHRLLNKTRVAFYDKFQTARGRFMAHPGDPEGGVEECACCRCWMEFAIDFLADLD</sequence>
<name>A0A822UYV6_AGRTU</name>
<evidence type="ECO:0000313" key="1">
    <source>
        <dbReference type="EMBL" id="CVI15227.1"/>
    </source>
</evidence>
<reference evidence="1 2" key="1">
    <citation type="submission" date="2016-01" db="EMBL/GenBank/DDBJ databases">
        <authorList>
            <person name="Regsiter A."/>
            <person name="william w."/>
        </authorList>
    </citation>
    <scope>NUCLEOTIDE SEQUENCE [LARGE SCALE GENOMIC DNA]</scope>
    <source>
        <strain evidence="1 2">B6</strain>
    </source>
</reference>
<dbReference type="AlphaFoldDB" id="A0A822UYV6"/>
<dbReference type="Proteomes" id="UP000192074">
    <property type="component" value="Unassembled WGS sequence"/>
</dbReference>
<dbReference type="EMBL" id="FCNL01000011">
    <property type="protein sequence ID" value="CVI15227.1"/>
    <property type="molecule type" value="Genomic_DNA"/>
</dbReference>
<organism evidence="1 2">
    <name type="scientific">Agrobacterium tumefaciens str. B6</name>
    <dbReference type="NCBI Taxonomy" id="1183423"/>
    <lineage>
        <taxon>Bacteria</taxon>
        <taxon>Pseudomonadati</taxon>
        <taxon>Pseudomonadota</taxon>
        <taxon>Alphaproteobacteria</taxon>
        <taxon>Hyphomicrobiales</taxon>
        <taxon>Rhizobiaceae</taxon>
        <taxon>Rhizobium/Agrobacterium group</taxon>
        <taxon>Agrobacterium</taxon>
        <taxon>Agrobacterium tumefaciens complex</taxon>
    </lineage>
</organism>
<protein>
    <submittedName>
        <fullName evidence="1">Phage head morphogenesis protein, SPP1 gp7</fullName>
    </submittedName>
</protein>
<dbReference type="RefSeq" id="WP_080868442.1">
    <property type="nucleotide sequence ID" value="NZ_LT009758.1"/>
</dbReference>
<proteinExistence type="predicted"/>
<accession>A0A822UYV6</accession>
<comment type="caution">
    <text evidence="1">The sequence shown here is derived from an EMBL/GenBank/DDBJ whole genome shotgun (WGS) entry which is preliminary data.</text>
</comment>
<evidence type="ECO:0000313" key="2">
    <source>
        <dbReference type="Proteomes" id="UP000192074"/>
    </source>
</evidence>
<gene>
    <name evidence="1" type="ORF">AGR4A_Cc190029</name>
</gene>